<dbReference type="InterPro" id="IPR049337">
    <property type="entry name" value="TOR1A_C"/>
</dbReference>
<dbReference type="GeneTree" id="ENSGT00950000182888"/>
<dbReference type="SUPFAM" id="SSF52540">
    <property type="entry name" value="P-loop containing nucleoside triphosphate hydrolases"/>
    <property type="match status" value="1"/>
</dbReference>
<dbReference type="Pfam" id="PF06309">
    <property type="entry name" value="Torsin"/>
    <property type="match status" value="1"/>
</dbReference>
<dbReference type="Ensembl" id="ENSLLET00000050034.1">
    <property type="protein sequence ID" value="ENSLLEP00000048149.1"/>
    <property type="gene ID" value="ENSLLEG00000030387.1"/>
</dbReference>
<accession>A0A8C5R833</accession>
<reference evidence="9" key="1">
    <citation type="submission" date="2025-08" db="UniProtKB">
        <authorList>
            <consortium name="Ensembl"/>
        </authorList>
    </citation>
    <scope>IDENTIFICATION</scope>
</reference>
<dbReference type="GO" id="GO:0016887">
    <property type="term" value="F:ATP hydrolysis activity"/>
    <property type="evidence" value="ECO:0007669"/>
    <property type="project" value="InterPro"/>
</dbReference>
<dbReference type="FunFam" id="3.40.50.300:FF:001429">
    <property type="entry name" value="Torsin family protein C9orf167-like"/>
    <property type="match status" value="1"/>
</dbReference>
<evidence type="ECO:0000256" key="4">
    <source>
        <dbReference type="ARBA" id="ARBA00022741"/>
    </source>
</evidence>
<comment type="similarity">
    <text evidence="2">Belongs to the ClpA/ClpB family. Torsin subfamily.</text>
</comment>
<proteinExistence type="inferred from homology"/>
<evidence type="ECO:0000256" key="6">
    <source>
        <dbReference type="ARBA" id="ARBA00022989"/>
    </source>
</evidence>
<dbReference type="GO" id="GO:0005635">
    <property type="term" value="C:nuclear envelope"/>
    <property type="evidence" value="ECO:0007669"/>
    <property type="project" value="TreeGrafter"/>
</dbReference>
<keyword evidence="10" id="KW-1185">Reference proteome</keyword>
<protein>
    <submittedName>
        <fullName evidence="9">Torsin family 4 member A</fullName>
    </submittedName>
</protein>
<dbReference type="InterPro" id="IPR027417">
    <property type="entry name" value="P-loop_NTPase"/>
</dbReference>
<keyword evidence="4" id="KW-0547">Nucleotide-binding</keyword>
<keyword evidence="7" id="KW-0472">Membrane</keyword>
<evidence type="ECO:0000256" key="1">
    <source>
        <dbReference type="ARBA" id="ARBA00004167"/>
    </source>
</evidence>
<reference evidence="9" key="2">
    <citation type="submission" date="2025-09" db="UniProtKB">
        <authorList>
            <consortium name="Ensembl"/>
        </authorList>
    </citation>
    <scope>IDENTIFICATION</scope>
</reference>
<dbReference type="AlphaFoldDB" id="A0A8C5R833"/>
<feature type="domain" description="Torsin-1A C-terminal" evidence="8">
    <location>
        <begin position="358"/>
        <end position="412"/>
    </location>
</feature>
<dbReference type="GO" id="GO:0016020">
    <property type="term" value="C:membrane"/>
    <property type="evidence" value="ECO:0007669"/>
    <property type="project" value="UniProtKB-SubCell"/>
</dbReference>
<gene>
    <name evidence="9" type="primary">TOR4A</name>
</gene>
<keyword evidence="3" id="KW-0812">Transmembrane</keyword>
<evidence type="ECO:0000256" key="7">
    <source>
        <dbReference type="ARBA" id="ARBA00023136"/>
    </source>
</evidence>
<dbReference type="InterPro" id="IPR010448">
    <property type="entry name" value="Torsin"/>
</dbReference>
<evidence type="ECO:0000313" key="10">
    <source>
        <dbReference type="Proteomes" id="UP000694569"/>
    </source>
</evidence>
<dbReference type="PANTHER" id="PTHR10760">
    <property type="entry name" value="TORSIN"/>
    <property type="match status" value="1"/>
</dbReference>
<dbReference type="PRINTS" id="PR00300">
    <property type="entry name" value="CLPPROTEASEA"/>
</dbReference>
<sequence length="430" mass="49209">METPEAGDGAAVPQKKITLVSSPVRAIIRMRKKIRSLRNGCLPLDLPSRRSTDSPKSGMRRQVSMESSVFKTSIYEKPNIFKFDSPTLAKATLSPQLRKSKRKKSRPVLYPDNHRKYLPVEQKSKAMRCLILFILIVGFQILNAIENLDDNVQKYDLDGLEKTLKREVFGQRFAIVKIVDIFNDYLATHYHNKPLVISMNGPSGVGKSHMGRILAKHFRSIMDDDFILQYYVRYKCPEDSIVTLCQEDLSEMISSMISRAEMEEKIPFFIFDEVEAMPPPLMDVLKGFFQLNQTNEYLNAVYVLISNLGGNEIIEFILENSTNRARSMDNDLRQVVRSALVEHHSIWNVAEIVPFVLLEKKHILQCFLDELLQEGFYPDQENIQNLAGELNYYTINETKYSTMGCKLVVGRVNLLHPVHSHMDSSGPRGS</sequence>
<evidence type="ECO:0000313" key="9">
    <source>
        <dbReference type="Ensembl" id="ENSLLEP00000048149.1"/>
    </source>
</evidence>
<evidence type="ECO:0000256" key="3">
    <source>
        <dbReference type="ARBA" id="ARBA00022692"/>
    </source>
</evidence>
<keyword evidence="5" id="KW-0067">ATP-binding</keyword>
<evidence type="ECO:0000256" key="2">
    <source>
        <dbReference type="ARBA" id="ARBA00006235"/>
    </source>
</evidence>
<evidence type="ECO:0000259" key="8">
    <source>
        <dbReference type="Pfam" id="PF21376"/>
    </source>
</evidence>
<comment type="subcellular location">
    <subcellularLocation>
        <location evidence="1">Membrane</location>
        <topology evidence="1">Single-pass membrane protein</topology>
    </subcellularLocation>
</comment>
<organism evidence="9 10">
    <name type="scientific">Leptobrachium leishanense</name>
    <name type="common">Leishan spiny toad</name>
    <dbReference type="NCBI Taxonomy" id="445787"/>
    <lineage>
        <taxon>Eukaryota</taxon>
        <taxon>Metazoa</taxon>
        <taxon>Chordata</taxon>
        <taxon>Craniata</taxon>
        <taxon>Vertebrata</taxon>
        <taxon>Euteleostomi</taxon>
        <taxon>Amphibia</taxon>
        <taxon>Batrachia</taxon>
        <taxon>Anura</taxon>
        <taxon>Pelobatoidea</taxon>
        <taxon>Megophryidae</taxon>
        <taxon>Leptobrachium</taxon>
    </lineage>
</organism>
<dbReference type="GO" id="GO:0005524">
    <property type="term" value="F:ATP binding"/>
    <property type="evidence" value="ECO:0007669"/>
    <property type="project" value="UniProtKB-KW"/>
</dbReference>
<name>A0A8C5R833_9ANUR</name>
<dbReference type="InterPro" id="IPR001270">
    <property type="entry name" value="ClpA/B"/>
</dbReference>
<dbReference type="PANTHER" id="PTHR10760:SF1">
    <property type="entry name" value="TORSIN-4A"/>
    <property type="match status" value="1"/>
</dbReference>
<dbReference type="Gene3D" id="3.40.50.300">
    <property type="entry name" value="P-loop containing nucleotide triphosphate hydrolases"/>
    <property type="match status" value="1"/>
</dbReference>
<dbReference type="OrthoDB" id="9443236at2759"/>
<evidence type="ECO:0000256" key="5">
    <source>
        <dbReference type="ARBA" id="ARBA00022840"/>
    </source>
</evidence>
<dbReference type="Proteomes" id="UP000694569">
    <property type="component" value="Unplaced"/>
</dbReference>
<dbReference type="GO" id="GO:0005788">
    <property type="term" value="C:endoplasmic reticulum lumen"/>
    <property type="evidence" value="ECO:0007669"/>
    <property type="project" value="TreeGrafter"/>
</dbReference>
<dbReference type="Pfam" id="PF21376">
    <property type="entry name" value="TOR1A_C"/>
    <property type="match status" value="1"/>
</dbReference>
<keyword evidence="6" id="KW-1133">Transmembrane helix</keyword>